<dbReference type="PANTHER" id="PTHR13887">
    <property type="entry name" value="GLUTATHIONE S-TRANSFERASE KAPPA"/>
    <property type="match status" value="1"/>
</dbReference>
<keyword evidence="5" id="KW-0676">Redox-active center</keyword>
<keyword evidence="6" id="KW-0175">Coiled coil</keyword>
<comment type="similarity">
    <text evidence="1">Belongs to the thioredoxin family. DsbA subfamily.</text>
</comment>
<dbReference type="EMBL" id="CP059693">
    <property type="protein sequence ID" value="WDE10119.1"/>
    <property type="molecule type" value="Genomic_DNA"/>
</dbReference>
<evidence type="ECO:0000313" key="10">
    <source>
        <dbReference type="Proteomes" id="UP001215231"/>
    </source>
</evidence>
<proteinExistence type="inferred from homology"/>
<dbReference type="InterPro" id="IPR013766">
    <property type="entry name" value="Thioredoxin_domain"/>
</dbReference>
<keyword evidence="3" id="KW-0560">Oxidoreductase</keyword>
<feature type="domain" description="Thioredoxin" evidence="8">
    <location>
        <begin position="81"/>
        <end position="272"/>
    </location>
</feature>
<dbReference type="InterPro" id="IPR036249">
    <property type="entry name" value="Thioredoxin-like_sf"/>
</dbReference>
<keyword evidence="10" id="KW-1185">Reference proteome</keyword>
<keyword evidence="4" id="KW-1015">Disulfide bond</keyword>
<evidence type="ECO:0000256" key="4">
    <source>
        <dbReference type="ARBA" id="ARBA00023157"/>
    </source>
</evidence>
<evidence type="ECO:0000256" key="2">
    <source>
        <dbReference type="ARBA" id="ARBA00022729"/>
    </source>
</evidence>
<feature type="chain" id="PRO_5045937081" evidence="7">
    <location>
        <begin position="19"/>
        <end position="274"/>
    </location>
</feature>
<feature type="signal peptide" evidence="7">
    <location>
        <begin position="1"/>
        <end position="18"/>
    </location>
</feature>
<gene>
    <name evidence="9" type="ORF">H3N35_17725</name>
</gene>
<keyword evidence="2 7" id="KW-0732">Signal</keyword>
<dbReference type="Gene3D" id="3.40.30.10">
    <property type="entry name" value="Glutaredoxin"/>
    <property type="match status" value="1"/>
</dbReference>
<dbReference type="PROSITE" id="PS51352">
    <property type="entry name" value="THIOREDOXIN_2"/>
    <property type="match status" value="1"/>
</dbReference>
<protein>
    <submittedName>
        <fullName evidence="9">DsbA family protein</fullName>
    </submittedName>
</protein>
<evidence type="ECO:0000256" key="1">
    <source>
        <dbReference type="ARBA" id="ARBA00005791"/>
    </source>
</evidence>
<feature type="coiled-coil region" evidence="6">
    <location>
        <begin position="41"/>
        <end position="68"/>
    </location>
</feature>
<evidence type="ECO:0000256" key="7">
    <source>
        <dbReference type="SAM" id="SignalP"/>
    </source>
</evidence>
<reference evidence="9 10" key="1">
    <citation type="journal article" date="2022" name="Mar. Drugs">
        <title>Bioassay-Guided Fractionation Leads to the Detection of Cholic Acid Generated by the Rare Thalassomonas sp.</title>
        <authorList>
            <person name="Pheiffer F."/>
            <person name="Schneider Y.K."/>
            <person name="Hansen E.H."/>
            <person name="Andersen J.H."/>
            <person name="Isaksson J."/>
            <person name="Busche T."/>
            <person name="R C."/>
            <person name="Kalinowski J."/>
            <person name="Zyl L.V."/>
            <person name="Trindade M."/>
        </authorList>
    </citation>
    <scope>NUCLEOTIDE SEQUENCE [LARGE SCALE GENOMIC DNA]</scope>
    <source>
        <strain evidence="9 10">A5K-61T</strain>
    </source>
</reference>
<dbReference type="SUPFAM" id="SSF52833">
    <property type="entry name" value="Thioredoxin-like"/>
    <property type="match status" value="1"/>
</dbReference>
<dbReference type="PROSITE" id="PS51257">
    <property type="entry name" value="PROKAR_LIPOPROTEIN"/>
    <property type="match status" value="1"/>
</dbReference>
<dbReference type="Proteomes" id="UP001215231">
    <property type="component" value="Chromosome"/>
</dbReference>
<organism evidence="9 10">
    <name type="scientific">Thalassomonas haliotis</name>
    <dbReference type="NCBI Taxonomy" id="485448"/>
    <lineage>
        <taxon>Bacteria</taxon>
        <taxon>Pseudomonadati</taxon>
        <taxon>Pseudomonadota</taxon>
        <taxon>Gammaproteobacteria</taxon>
        <taxon>Alteromonadales</taxon>
        <taxon>Colwelliaceae</taxon>
        <taxon>Thalassomonas</taxon>
    </lineage>
</organism>
<accession>A0ABY7VAL7</accession>
<evidence type="ECO:0000256" key="6">
    <source>
        <dbReference type="SAM" id="Coils"/>
    </source>
</evidence>
<dbReference type="RefSeq" id="WP_274050136.1">
    <property type="nucleotide sequence ID" value="NZ_CP059693.1"/>
</dbReference>
<evidence type="ECO:0000256" key="3">
    <source>
        <dbReference type="ARBA" id="ARBA00023002"/>
    </source>
</evidence>
<evidence type="ECO:0000259" key="8">
    <source>
        <dbReference type="PROSITE" id="PS51352"/>
    </source>
</evidence>
<dbReference type="InterPro" id="IPR012336">
    <property type="entry name" value="Thioredoxin-like_fold"/>
</dbReference>
<sequence length="274" mass="30253">MKSTKLFFLLTLVTILTACSKTNTSLEQPQKQAQQNQQKESQEANAAILAMRDDLKQLKREVAAIRQAVTDIHKIAMDTPEPVAKPLPAQLALDLDGNDPLLGSEDAGIAIVEFSDFQCPYCKRFADQTFPAIKKNYIKTGKVRYIARDFPLDFHPEAKGAAVAANCALAQGAYWQMRDSLFDNIRELSPQRYRELASELKLDLEQFKLCSSDKRHAEEVTEDLGLAASLGISGTPSFFIGRIEGDKLVNGRLIVGAQGYQTFSTVIDAIIATP</sequence>
<name>A0ABY7VAL7_9GAMM</name>
<dbReference type="PANTHER" id="PTHR13887:SF14">
    <property type="entry name" value="DISULFIDE BOND FORMATION PROTEIN D"/>
    <property type="match status" value="1"/>
</dbReference>
<evidence type="ECO:0000313" key="9">
    <source>
        <dbReference type="EMBL" id="WDE10119.1"/>
    </source>
</evidence>
<dbReference type="Pfam" id="PF13462">
    <property type="entry name" value="Thioredoxin_4"/>
    <property type="match status" value="1"/>
</dbReference>
<dbReference type="Gene3D" id="1.10.40.80">
    <property type="match status" value="1"/>
</dbReference>
<evidence type="ECO:0000256" key="5">
    <source>
        <dbReference type="ARBA" id="ARBA00023284"/>
    </source>
</evidence>